<comment type="similarity">
    <text evidence="1 4">Belongs to the UPF0677 family.</text>
</comment>
<dbReference type="NCBIfam" id="TIGR00027">
    <property type="entry name" value="mthyl_TIGR00027"/>
    <property type="match status" value="1"/>
</dbReference>
<dbReference type="Pfam" id="PF04072">
    <property type="entry name" value="LCM"/>
    <property type="match status" value="1"/>
</dbReference>
<keyword evidence="4" id="KW-0949">S-adenosyl-L-methionine</keyword>
<keyword evidence="2 4" id="KW-0489">Methyltransferase</keyword>
<gene>
    <name evidence="5" type="ORF">RBB81_04645</name>
</gene>
<proteinExistence type="inferred from homology"/>
<dbReference type="Gene3D" id="3.40.50.150">
    <property type="entry name" value="Vaccinia Virus protein VP39"/>
    <property type="match status" value="1"/>
</dbReference>
<dbReference type="EMBL" id="CP132938">
    <property type="protein sequence ID" value="XCB23217.1"/>
    <property type="molecule type" value="Genomic_DNA"/>
</dbReference>
<dbReference type="KEGG" id="tgi:RBB81_04645"/>
<evidence type="ECO:0000313" key="5">
    <source>
        <dbReference type="EMBL" id="XCB23217.1"/>
    </source>
</evidence>
<dbReference type="AlphaFoldDB" id="A0AAU7Z2U8"/>
<sequence>MQSASPSRTALRVALRRAAHQLYDAKPLVFEDPVAVPILGDSYAEELRRTPTRNPDRKDRPFSVALRAFLVARSRYAEDTLAQAVSQGVSQYVVLGAGLDTFAHRNPYPQLRVFEVDHPATQQWKRELLESTALTAPENLTYVSVNFEEQTLLDQLEAGGFNAKVPAVFAWLGVVPYLTLEAFRATVGFLTSQAAGSALVLDYGQPRSALPFFEQLAHDSLASRVQQAGEPFKLFFTPAEIAIELSTFRALEDLGSAEINARYFADRADSLKVLGSAGRLLRAWL</sequence>
<keyword evidence="3 5" id="KW-0808">Transferase</keyword>
<dbReference type="SUPFAM" id="SSF53335">
    <property type="entry name" value="S-adenosyl-L-methionine-dependent methyltransferases"/>
    <property type="match status" value="1"/>
</dbReference>
<dbReference type="GO" id="GO:0032259">
    <property type="term" value="P:methylation"/>
    <property type="evidence" value="ECO:0007669"/>
    <property type="project" value="UniProtKB-KW"/>
</dbReference>
<evidence type="ECO:0000256" key="2">
    <source>
        <dbReference type="ARBA" id="ARBA00022603"/>
    </source>
</evidence>
<dbReference type="PANTHER" id="PTHR43619:SF2">
    <property type="entry name" value="S-ADENOSYL-L-METHIONINE-DEPENDENT METHYLTRANSFERASES SUPERFAMILY PROTEIN"/>
    <property type="match status" value="1"/>
</dbReference>
<comment type="function">
    <text evidence="4">Exhibits S-adenosyl-L-methionine-dependent methyltransferase activity.</text>
</comment>
<accession>A0AAU7Z2U8</accession>
<reference evidence="5" key="2">
    <citation type="journal article" date="2024" name="Environ. Microbiol.">
        <title>Genome analysis and description of Tunturibacter gen. nov. expands the diversity of Terriglobia in tundra soils.</title>
        <authorList>
            <person name="Messyasz A."/>
            <person name="Mannisto M.K."/>
            <person name="Kerkhof L.J."/>
            <person name="Haggblom M.M."/>
        </authorList>
    </citation>
    <scope>NUCLEOTIDE SEQUENCE</scope>
    <source>
        <strain evidence="5">M8UP39</strain>
    </source>
</reference>
<dbReference type="PANTHER" id="PTHR43619">
    <property type="entry name" value="S-ADENOSYL-L-METHIONINE-DEPENDENT METHYLTRANSFERASE YKTD-RELATED"/>
    <property type="match status" value="1"/>
</dbReference>
<reference evidence="5" key="1">
    <citation type="submission" date="2023-08" db="EMBL/GenBank/DDBJ databases">
        <authorList>
            <person name="Messyasz A."/>
            <person name="Mannisto M.K."/>
            <person name="Kerkhof L.J."/>
            <person name="Haggblom M."/>
        </authorList>
    </citation>
    <scope>NUCLEOTIDE SEQUENCE</scope>
    <source>
        <strain evidence="5">M8UP39</strain>
    </source>
</reference>
<dbReference type="InterPro" id="IPR007213">
    <property type="entry name" value="Ppm1/Ppm2/Tcmp"/>
</dbReference>
<dbReference type="GO" id="GO:0008168">
    <property type="term" value="F:methyltransferase activity"/>
    <property type="evidence" value="ECO:0007669"/>
    <property type="project" value="UniProtKB-UniRule"/>
</dbReference>
<dbReference type="InterPro" id="IPR029063">
    <property type="entry name" value="SAM-dependent_MTases_sf"/>
</dbReference>
<organism evidence="5">
    <name type="scientific">Tunturiibacter gelidiferens</name>
    <dbReference type="NCBI Taxonomy" id="3069689"/>
    <lineage>
        <taxon>Bacteria</taxon>
        <taxon>Pseudomonadati</taxon>
        <taxon>Acidobacteriota</taxon>
        <taxon>Terriglobia</taxon>
        <taxon>Terriglobales</taxon>
        <taxon>Acidobacteriaceae</taxon>
        <taxon>Tunturiibacter</taxon>
    </lineage>
</organism>
<evidence type="ECO:0000256" key="1">
    <source>
        <dbReference type="ARBA" id="ARBA00008138"/>
    </source>
</evidence>
<protein>
    <recommendedName>
        <fullName evidence="4">S-adenosyl-L-methionine-dependent methyltransferase</fullName>
        <ecNumber evidence="4">2.1.1.-</ecNumber>
    </recommendedName>
</protein>
<dbReference type="EC" id="2.1.1.-" evidence="4"/>
<dbReference type="InterPro" id="IPR011610">
    <property type="entry name" value="SAM_mthyl_Trfase_ML2640-like"/>
</dbReference>
<name>A0AAU7Z2U8_9BACT</name>
<dbReference type="RefSeq" id="WP_183790774.1">
    <property type="nucleotide sequence ID" value="NZ_CP132938.1"/>
</dbReference>
<evidence type="ECO:0000256" key="4">
    <source>
        <dbReference type="RuleBase" id="RU362030"/>
    </source>
</evidence>
<evidence type="ECO:0000256" key="3">
    <source>
        <dbReference type="ARBA" id="ARBA00022679"/>
    </source>
</evidence>